<keyword evidence="1" id="KW-0805">Transcription regulation</keyword>
<sequence>MSAEPGKPRGVLRPQPASGNFQHERRVASALLADFVEHYWYVRWDPRELPPVQQATLPHPNVHLVIERNEANIYGVQSKRFERRLEGLDFVFGIKFRAGGFYPFLKSPVSALANGILPVQSVFASAGQGLMPRITACIDFDAMVGVAEAFLLDHLPLPDPNVVRASVLVAAVADDLCMTSVDQLMTKAGMDKRSLQRLFQKYVGIGPKWVIRRYRLHEAIERIQNYTNVNWVELALELGYFDQSHFVRDFSALIGQSPAEYARSLGKGGAS</sequence>
<reference evidence="5" key="1">
    <citation type="journal article" date="2014" name="Int. J. Syst. Evol. Microbiol.">
        <title>Complete genome sequence of Corynebacterium casei LMG S-19264T (=DSM 44701T), isolated from a smear-ripened cheese.</title>
        <authorList>
            <consortium name="US DOE Joint Genome Institute (JGI-PGF)"/>
            <person name="Walter F."/>
            <person name="Albersmeier A."/>
            <person name="Kalinowski J."/>
            <person name="Ruckert C."/>
        </authorList>
    </citation>
    <scope>NUCLEOTIDE SEQUENCE</scope>
    <source>
        <strain evidence="5">CGMCC 1.10998</strain>
    </source>
</reference>
<proteinExistence type="predicted"/>
<protein>
    <submittedName>
        <fullName evidence="5">AraC family transcriptional regulator</fullName>
    </submittedName>
</protein>
<evidence type="ECO:0000313" key="5">
    <source>
        <dbReference type="EMBL" id="GGC92306.1"/>
    </source>
</evidence>
<dbReference type="InterPro" id="IPR046532">
    <property type="entry name" value="DUF6597"/>
</dbReference>
<keyword evidence="2" id="KW-0238">DNA-binding</keyword>
<evidence type="ECO:0000259" key="4">
    <source>
        <dbReference type="PROSITE" id="PS01124"/>
    </source>
</evidence>
<keyword evidence="3" id="KW-0804">Transcription</keyword>
<dbReference type="Gene3D" id="1.10.10.60">
    <property type="entry name" value="Homeodomain-like"/>
    <property type="match status" value="1"/>
</dbReference>
<dbReference type="GO" id="GO:0003700">
    <property type="term" value="F:DNA-binding transcription factor activity"/>
    <property type="evidence" value="ECO:0007669"/>
    <property type="project" value="InterPro"/>
</dbReference>
<dbReference type="InterPro" id="IPR018060">
    <property type="entry name" value="HTH_AraC"/>
</dbReference>
<evidence type="ECO:0000256" key="2">
    <source>
        <dbReference type="ARBA" id="ARBA00023125"/>
    </source>
</evidence>
<dbReference type="Proteomes" id="UP000637423">
    <property type="component" value="Unassembled WGS sequence"/>
</dbReference>
<evidence type="ECO:0000313" key="6">
    <source>
        <dbReference type="Proteomes" id="UP000637423"/>
    </source>
</evidence>
<dbReference type="InterPro" id="IPR050204">
    <property type="entry name" value="AraC_XylS_family_regulators"/>
</dbReference>
<feature type="domain" description="HTH araC/xylS-type" evidence="4">
    <location>
        <begin position="166"/>
        <end position="264"/>
    </location>
</feature>
<dbReference type="RefSeq" id="WP_188568317.1">
    <property type="nucleotide sequence ID" value="NZ_BMED01000005.1"/>
</dbReference>
<keyword evidence="6" id="KW-1185">Reference proteome</keyword>
<dbReference type="EMBL" id="BMED01000005">
    <property type="protein sequence ID" value="GGC92306.1"/>
    <property type="molecule type" value="Genomic_DNA"/>
</dbReference>
<dbReference type="PANTHER" id="PTHR46796:SF13">
    <property type="entry name" value="HTH-TYPE TRANSCRIPTIONAL ACTIVATOR RHAS"/>
    <property type="match status" value="1"/>
</dbReference>
<dbReference type="PANTHER" id="PTHR46796">
    <property type="entry name" value="HTH-TYPE TRANSCRIPTIONAL ACTIVATOR RHAS-RELATED"/>
    <property type="match status" value="1"/>
</dbReference>
<dbReference type="InterPro" id="IPR009057">
    <property type="entry name" value="Homeodomain-like_sf"/>
</dbReference>
<dbReference type="GO" id="GO:0043565">
    <property type="term" value="F:sequence-specific DNA binding"/>
    <property type="evidence" value="ECO:0007669"/>
    <property type="project" value="InterPro"/>
</dbReference>
<dbReference type="AlphaFoldDB" id="A0A916UY41"/>
<dbReference type="Pfam" id="PF12833">
    <property type="entry name" value="HTH_18"/>
    <property type="match status" value="1"/>
</dbReference>
<organism evidence="5 6">
    <name type="scientific">Undibacterium terreum</name>
    <dbReference type="NCBI Taxonomy" id="1224302"/>
    <lineage>
        <taxon>Bacteria</taxon>
        <taxon>Pseudomonadati</taxon>
        <taxon>Pseudomonadota</taxon>
        <taxon>Betaproteobacteria</taxon>
        <taxon>Burkholderiales</taxon>
        <taxon>Oxalobacteraceae</taxon>
        <taxon>Undibacterium</taxon>
    </lineage>
</organism>
<comment type="caution">
    <text evidence="5">The sequence shown here is derived from an EMBL/GenBank/DDBJ whole genome shotgun (WGS) entry which is preliminary data.</text>
</comment>
<name>A0A916UY41_9BURK</name>
<gene>
    <name evidence="5" type="ORF">GCM10011396_44480</name>
</gene>
<dbReference type="Pfam" id="PF20240">
    <property type="entry name" value="DUF6597"/>
    <property type="match status" value="1"/>
</dbReference>
<accession>A0A916UY41</accession>
<evidence type="ECO:0000256" key="3">
    <source>
        <dbReference type="ARBA" id="ARBA00023163"/>
    </source>
</evidence>
<evidence type="ECO:0000256" key="1">
    <source>
        <dbReference type="ARBA" id="ARBA00023015"/>
    </source>
</evidence>
<dbReference type="SMART" id="SM00342">
    <property type="entry name" value="HTH_ARAC"/>
    <property type="match status" value="1"/>
</dbReference>
<dbReference type="PROSITE" id="PS01124">
    <property type="entry name" value="HTH_ARAC_FAMILY_2"/>
    <property type="match status" value="1"/>
</dbReference>
<reference evidence="5" key="2">
    <citation type="submission" date="2020-09" db="EMBL/GenBank/DDBJ databases">
        <authorList>
            <person name="Sun Q."/>
            <person name="Zhou Y."/>
        </authorList>
    </citation>
    <scope>NUCLEOTIDE SEQUENCE</scope>
    <source>
        <strain evidence="5">CGMCC 1.10998</strain>
    </source>
</reference>
<dbReference type="SUPFAM" id="SSF46689">
    <property type="entry name" value="Homeodomain-like"/>
    <property type="match status" value="1"/>
</dbReference>